<evidence type="ECO:0000256" key="2">
    <source>
        <dbReference type="ARBA" id="ARBA00022729"/>
    </source>
</evidence>
<comment type="similarity">
    <text evidence="1">Belongs to the peptidase A1 family.</text>
</comment>
<dbReference type="CDD" id="cd05489">
    <property type="entry name" value="xylanase_inhibitor_I_like"/>
    <property type="match status" value="1"/>
</dbReference>
<dbReference type="FunFam" id="2.40.70.10:FF:000075">
    <property type="entry name" value="Putative xylanase inhibitor"/>
    <property type="match status" value="1"/>
</dbReference>
<dbReference type="Pfam" id="PF14543">
    <property type="entry name" value="TAXi_N"/>
    <property type="match status" value="1"/>
</dbReference>
<dbReference type="GO" id="GO:0004190">
    <property type="term" value="F:aspartic-type endopeptidase activity"/>
    <property type="evidence" value="ECO:0007669"/>
    <property type="project" value="InterPro"/>
</dbReference>
<dbReference type="AlphaFoldDB" id="A0AAQ3WMY3"/>
<dbReference type="InterPro" id="IPR032861">
    <property type="entry name" value="TAXi_N"/>
</dbReference>
<evidence type="ECO:0000256" key="1">
    <source>
        <dbReference type="ARBA" id="ARBA00007447"/>
    </source>
</evidence>
<sequence>MAPQLNPLFLLLLAASLLALACPASCAADPVLIPVAKDPATSLYTILIRDGANHLVDLAGPLLWSTCASDHLPASFTCDSTVCKDANAYRAPTCGIAGQPCKRQCKAYPYNPLTGRCAAANLVHTRLIANTTDGRNPLSQVSVRAVGACAPRTLLASLPKDVTGVAGLADAGLALPAQVAASQRVANRFLLCLPRRGEGAAVFGGGPFFLRLSLVPETSSGDLTSTLVFTPLRARKGNPLYYIPVQSVAVNQAQVALPAYALAAGGVVLCTRVPYTALRPDVHRPLVDAFDRALARDDAKVPAVAPFELCYRSGMLGNTRLGYAVPEVTLMLEGGRNWTFVGSSSMVGVDSQTACLAFVEMKGVKPGDPSAAAVIIGGFQMEDHLLQFDLEKKQLGFAKVPVISACSNFNFTKSQ</sequence>
<dbReference type="PROSITE" id="PS51767">
    <property type="entry name" value="PEPTIDASE_A1"/>
    <property type="match status" value="1"/>
</dbReference>
<accession>A0AAQ3WMY3</accession>
<gene>
    <name evidence="5" type="ORF">U9M48_016551</name>
</gene>
<protein>
    <recommendedName>
        <fullName evidence="4">Peptidase A1 domain-containing protein</fullName>
    </recommendedName>
</protein>
<name>A0AAQ3WMY3_PASNO</name>
<evidence type="ECO:0000259" key="4">
    <source>
        <dbReference type="PROSITE" id="PS51767"/>
    </source>
</evidence>
<feature type="signal peptide" evidence="3">
    <location>
        <begin position="1"/>
        <end position="28"/>
    </location>
</feature>
<feature type="domain" description="Peptidase A1" evidence="4">
    <location>
        <begin position="39"/>
        <end position="398"/>
    </location>
</feature>
<dbReference type="Pfam" id="PF14541">
    <property type="entry name" value="TAXi_C"/>
    <property type="match status" value="1"/>
</dbReference>
<dbReference type="PANTHER" id="PTHR47965">
    <property type="entry name" value="ASPARTYL PROTEASE-RELATED"/>
    <property type="match status" value="1"/>
</dbReference>
<dbReference type="Gene3D" id="2.40.70.10">
    <property type="entry name" value="Acid Proteases"/>
    <property type="match status" value="2"/>
</dbReference>
<dbReference type="FunFam" id="2.40.70.10:FF:000088">
    <property type="entry name" value="Eukaryotic aspartyl protease family protein"/>
    <property type="match status" value="1"/>
</dbReference>
<dbReference type="EMBL" id="CP144748">
    <property type="protein sequence ID" value="WVZ67481.1"/>
    <property type="molecule type" value="Genomic_DNA"/>
</dbReference>
<dbReference type="InterPro" id="IPR032799">
    <property type="entry name" value="TAXi_C"/>
</dbReference>
<dbReference type="PANTHER" id="PTHR47965:SF61">
    <property type="entry name" value="OS01G0937100 PROTEIN"/>
    <property type="match status" value="1"/>
</dbReference>
<keyword evidence="2 3" id="KW-0732">Signal</keyword>
<dbReference type="InterPro" id="IPR033868">
    <property type="entry name" value="Xylanase_inhibitor_I-like"/>
</dbReference>
<dbReference type="InterPro" id="IPR001461">
    <property type="entry name" value="Aspartic_peptidase_A1"/>
</dbReference>
<dbReference type="InterPro" id="IPR021109">
    <property type="entry name" value="Peptidase_aspartic_dom_sf"/>
</dbReference>
<dbReference type="GO" id="GO:0006508">
    <property type="term" value="P:proteolysis"/>
    <property type="evidence" value="ECO:0007669"/>
    <property type="project" value="InterPro"/>
</dbReference>
<dbReference type="SUPFAM" id="SSF50630">
    <property type="entry name" value="Acid proteases"/>
    <property type="match status" value="1"/>
</dbReference>
<dbReference type="Proteomes" id="UP001341281">
    <property type="component" value="Chromosome 04"/>
</dbReference>
<organism evidence="5 6">
    <name type="scientific">Paspalum notatum var. saurae</name>
    <dbReference type="NCBI Taxonomy" id="547442"/>
    <lineage>
        <taxon>Eukaryota</taxon>
        <taxon>Viridiplantae</taxon>
        <taxon>Streptophyta</taxon>
        <taxon>Embryophyta</taxon>
        <taxon>Tracheophyta</taxon>
        <taxon>Spermatophyta</taxon>
        <taxon>Magnoliopsida</taxon>
        <taxon>Liliopsida</taxon>
        <taxon>Poales</taxon>
        <taxon>Poaceae</taxon>
        <taxon>PACMAD clade</taxon>
        <taxon>Panicoideae</taxon>
        <taxon>Andropogonodae</taxon>
        <taxon>Paspaleae</taxon>
        <taxon>Paspalinae</taxon>
        <taxon>Paspalum</taxon>
    </lineage>
</organism>
<proteinExistence type="inferred from homology"/>
<feature type="chain" id="PRO_5042914704" description="Peptidase A1 domain-containing protein" evidence="3">
    <location>
        <begin position="29"/>
        <end position="415"/>
    </location>
</feature>
<evidence type="ECO:0000256" key="3">
    <source>
        <dbReference type="SAM" id="SignalP"/>
    </source>
</evidence>
<dbReference type="InterPro" id="IPR033121">
    <property type="entry name" value="PEPTIDASE_A1"/>
</dbReference>
<evidence type="ECO:0000313" key="6">
    <source>
        <dbReference type="Proteomes" id="UP001341281"/>
    </source>
</evidence>
<evidence type="ECO:0000313" key="5">
    <source>
        <dbReference type="EMBL" id="WVZ67481.1"/>
    </source>
</evidence>
<reference evidence="5 6" key="1">
    <citation type="submission" date="2024-02" db="EMBL/GenBank/DDBJ databases">
        <title>High-quality chromosome-scale genome assembly of Pensacola bahiagrass (Paspalum notatum Flugge var. saurae).</title>
        <authorList>
            <person name="Vega J.M."/>
            <person name="Podio M."/>
            <person name="Orjuela J."/>
            <person name="Siena L.A."/>
            <person name="Pessino S.C."/>
            <person name="Combes M.C."/>
            <person name="Mariac C."/>
            <person name="Albertini E."/>
            <person name="Pupilli F."/>
            <person name="Ortiz J.P.A."/>
            <person name="Leblanc O."/>
        </authorList>
    </citation>
    <scope>NUCLEOTIDE SEQUENCE [LARGE SCALE GENOMIC DNA]</scope>
    <source>
        <strain evidence="5">R1</strain>
        <tissue evidence="5">Leaf</tissue>
    </source>
</reference>
<keyword evidence="6" id="KW-1185">Reference proteome</keyword>